<sequence length="348" mass="38261">MTPEDLKAVLAGYRHAAATYDSDAVTAAMDAVFAPDATIRMCHPFGTLNGAQAFRNACLTPLQAALPDLERRDMIVMAGTTPEGQDWIGCMGSYMGTFLNPFLDIPPTGHLAHMRYHEFFRIEAGRVTEMQAIWDIPELMMLAGAWPMAPQLGAYLNTPAPMTGDGLRVSGDGSAAMARVVDMLTDLCRYPADPDPAVMNLGTHWHPRVNWYGPAGIGTARGIAGFRHWHQIPFLNGMPDRKLDAMGDLMSHWVGEGNYICETGWPNMRLTVTEGGWMGIAPSGTEILMRSLDFWRVEDGLIRENWVLVDLLDVYRQLGVDVLGRMAEFNKARPGGSVTLPDPMVPRG</sequence>
<protein>
    <submittedName>
        <fullName evidence="1">Putative ester cyclase</fullName>
    </submittedName>
</protein>
<evidence type="ECO:0000313" key="1">
    <source>
        <dbReference type="EMBL" id="CTQ51194.1"/>
    </source>
</evidence>
<dbReference type="AlphaFoldDB" id="A0A0M6YMS3"/>
<dbReference type="InterPro" id="IPR032710">
    <property type="entry name" value="NTF2-like_dom_sf"/>
</dbReference>
<dbReference type="Gene3D" id="3.10.450.50">
    <property type="match status" value="2"/>
</dbReference>
<name>A0A0M6YMS3_9RHOB</name>
<dbReference type="GO" id="GO:0030638">
    <property type="term" value="P:polyketide metabolic process"/>
    <property type="evidence" value="ECO:0007669"/>
    <property type="project" value="InterPro"/>
</dbReference>
<evidence type="ECO:0000313" key="2">
    <source>
        <dbReference type="Proteomes" id="UP000049222"/>
    </source>
</evidence>
<proteinExistence type="predicted"/>
<dbReference type="InterPro" id="IPR009959">
    <property type="entry name" value="Cyclase_SnoaL-like"/>
</dbReference>
<dbReference type="Pfam" id="PF07366">
    <property type="entry name" value="SnoaL"/>
    <property type="match status" value="2"/>
</dbReference>
<dbReference type="SUPFAM" id="SSF54427">
    <property type="entry name" value="NTF2-like"/>
    <property type="match status" value="2"/>
</dbReference>
<dbReference type="EMBL" id="CXSU01000012">
    <property type="protein sequence ID" value="CTQ51194.1"/>
    <property type="molecule type" value="Genomic_DNA"/>
</dbReference>
<dbReference type="PANTHER" id="PTHR38436:SF1">
    <property type="entry name" value="ESTER CYCLASE"/>
    <property type="match status" value="1"/>
</dbReference>
<gene>
    <name evidence="1" type="ORF">JDO7802_03233</name>
</gene>
<keyword evidence="2" id="KW-1185">Reference proteome</keyword>
<dbReference type="OrthoDB" id="1948945at2"/>
<dbReference type="Proteomes" id="UP000049222">
    <property type="component" value="Unassembled WGS sequence"/>
</dbReference>
<dbReference type="PANTHER" id="PTHR38436">
    <property type="entry name" value="POLYKETIDE CYCLASE SNOAL-LIKE DOMAIN"/>
    <property type="match status" value="1"/>
</dbReference>
<reference evidence="1 2" key="1">
    <citation type="submission" date="2015-07" db="EMBL/GenBank/DDBJ databases">
        <authorList>
            <person name="Noorani M."/>
        </authorList>
    </citation>
    <scope>NUCLEOTIDE SEQUENCE [LARGE SCALE GENOMIC DNA]</scope>
    <source>
        <strain evidence="1 2">CECT 7802</strain>
    </source>
</reference>
<dbReference type="STRING" id="420998.JDO7802_03233"/>
<organism evidence="1 2">
    <name type="scientific">Jannaschia donghaensis</name>
    <dbReference type="NCBI Taxonomy" id="420998"/>
    <lineage>
        <taxon>Bacteria</taxon>
        <taxon>Pseudomonadati</taxon>
        <taxon>Pseudomonadota</taxon>
        <taxon>Alphaproteobacteria</taxon>
        <taxon>Rhodobacterales</taxon>
        <taxon>Roseobacteraceae</taxon>
        <taxon>Jannaschia</taxon>
    </lineage>
</organism>
<dbReference type="RefSeq" id="WP_055086933.1">
    <property type="nucleotide sequence ID" value="NZ_CXSU01000012.1"/>
</dbReference>
<accession>A0A0M6YMS3</accession>